<evidence type="ECO:0000313" key="2">
    <source>
        <dbReference type="Proteomes" id="UP000250416"/>
    </source>
</evidence>
<dbReference type="RefSeq" id="WP_021163444.1">
    <property type="nucleotide sequence ID" value="NZ_CADEUP010000001.1"/>
</dbReference>
<dbReference type="EMBL" id="UARD01000024">
    <property type="protein sequence ID" value="SPV21357.1"/>
    <property type="molecule type" value="Genomic_DNA"/>
</dbReference>
<organism evidence="1 2">
    <name type="scientific">Burkholderia cepacia</name>
    <name type="common">Pseudomonas cepacia</name>
    <dbReference type="NCBI Taxonomy" id="292"/>
    <lineage>
        <taxon>Bacteria</taxon>
        <taxon>Pseudomonadati</taxon>
        <taxon>Pseudomonadota</taxon>
        <taxon>Betaproteobacteria</taxon>
        <taxon>Burkholderiales</taxon>
        <taxon>Burkholderiaceae</taxon>
        <taxon>Burkholderia</taxon>
        <taxon>Burkholderia cepacia complex</taxon>
    </lineage>
</organism>
<proteinExistence type="predicted"/>
<accession>A0AAE8T4J8</accession>
<name>A0AAE8T4J8_BURCE</name>
<reference evidence="1 2" key="1">
    <citation type="submission" date="2018-06" db="EMBL/GenBank/DDBJ databases">
        <authorList>
            <consortium name="Pathogen Informatics"/>
            <person name="Doyle S."/>
        </authorList>
    </citation>
    <scope>NUCLEOTIDE SEQUENCE [LARGE SCALE GENOMIC DNA]</scope>
    <source>
        <strain evidence="1 2">NCTC10661</strain>
    </source>
</reference>
<dbReference type="Gene3D" id="1.20.120.1620">
    <property type="match status" value="1"/>
</dbReference>
<comment type="caution">
    <text evidence="1">The sequence shown here is derived from an EMBL/GenBank/DDBJ whole genome shotgun (WGS) entry which is preliminary data.</text>
</comment>
<dbReference type="Pfam" id="PF16695">
    <property type="entry name" value="Tai4"/>
    <property type="match status" value="1"/>
</dbReference>
<dbReference type="InterPro" id="IPR038314">
    <property type="entry name" value="T6SS_sf"/>
</dbReference>
<dbReference type="InterPro" id="IPR032032">
    <property type="entry name" value="Tai4"/>
</dbReference>
<sequence>MTSYVRTSPHFDLERNPDAGKSLVNRFLARDYRNPVVESEIKGVRFDFLKCLDLYHSRELDAQVKRFVINPKRSYRLDNRSSDRSK</sequence>
<dbReference type="AlphaFoldDB" id="A0AAE8T4J8"/>
<dbReference type="Proteomes" id="UP000250416">
    <property type="component" value="Unassembled WGS sequence"/>
</dbReference>
<evidence type="ECO:0000313" key="1">
    <source>
        <dbReference type="EMBL" id="SPV21357.1"/>
    </source>
</evidence>
<protein>
    <submittedName>
        <fullName evidence="1">Uncharacterized protein</fullName>
    </submittedName>
</protein>
<gene>
    <name evidence="1" type="ORF">NCTC10661_04500</name>
</gene>